<evidence type="ECO:0000256" key="10">
    <source>
        <dbReference type="RuleBase" id="RU000488"/>
    </source>
</evidence>
<organism evidence="11 12">
    <name type="scientific">Planoprotostelium fungivorum</name>
    <dbReference type="NCBI Taxonomy" id="1890364"/>
    <lineage>
        <taxon>Eukaryota</taxon>
        <taxon>Amoebozoa</taxon>
        <taxon>Evosea</taxon>
        <taxon>Variosea</taxon>
        <taxon>Cavosteliida</taxon>
        <taxon>Cavosteliaceae</taxon>
        <taxon>Planoprotostelium</taxon>
    </lineage>
</organism>
<evidence type="ECO:0000256" key="8">
    <source>
        <dbReference type="ARBA" id="ARBA00023136"/>
    </source>
</evidence>
<keyword evidence="8 9" id="KW-0472">Membrane</keyword>
<comment type="similarity">
    <text evidence="2 10">Belongs to the mitochondrial carrier (TC 2.A.29) family.</text>
</comment>
<dbReference type="InterPro" id="IPR002067">
    <property type="entry name" value="MCP"/>
</dbReference>
<comment type="caution">
    <text evidence="11">The sequence shown here is derived from an EMBL/GenBank/DDBJ whole genome shotgun (WGS) entry which is preliminary data.</text>
</comment>
<evidence type="ECO:0000256" key="9">
    <source>
        <dbReference type="PROSITE-ProRule" id="PRU00282"/>
    </source>
</evidence>
<evidence type="ECO:0000313" key="11">
    <source>
        <dbReference type="EMBL" id="PRP84385.1"/>
    </source>
</evidence>
<evidence type="ECO:0000256" key="1">
    <source>
        <dbReference type="ARBA" id="ARBA00004225"/>
    </source>
</evidence>
<dbReference type="PROSITE" id="PS50920">
    <property type="entry name" value="SOLCAR"/>
    <property type="match status" value="3"/>
</dbReference>
<dbReference type="GO" id="GO:0031966">
    <property type="term" value="C:mitochondrial membrane"/>
    <property type="evidence" value="ECO:0007669"/>
    <property type="project" value="UniProtKB-SubCell"/>
</dbReference>
<dbReference type="PANTHER" id="PTHR45624:SF24">
    <property type="entry name" value="MITOCHONDRIAL SUBSTRATE CARRIER FAMILY PROTEIN G"/>
    <property type="match status" value="1"/>
</dbReference>
<dbReference type="InterPro" id="IPR050567">
    <property type="entry name" value="Mitochondrial_Carrier"/>
</dbReference>
<evidence type="ECO:0000313" key="12">
    <source>
        <dbReference type="Proteomes" id="UP000241769"/>
    </source>
</evidence>
<dbReference type="EMBL" id="MDYQ01000064">
    <property type="protein sequence ID" value="PRP84385.1"/>
    <property type="molecule type" value="Genomic_DNA"/>
</dbReference>
<proteinExistence type="inferred from homology"/>
<feature type="repeat" description="Solcar" evidence="9">
    <location>
        <begin position="8"/>
        <end position="95"/>
    </location>
</feature>
<evidence type="ECO:0000256" key="4">
    <source>
        <dbReference type="ARBA" id="ARBA00022692"/>
    </source>
</evidence>
<dbReference type="Pfam" id="PF00153">
    <property type="entry name" value="Mito_carr"/>
    <property type="match status" value="3"/>
</dbReference>
<feature type="repeat" description="Solcar" evidence="9">
    <location>
        <begin position="107"/>
        <end position="191"/>
    </location>
</feature>
<evidence type="ECO:0000256" key="3">
    <source>
        <dbReference type="ARBA" id="ARBA00022448"/>
    </source>
</evidence>
<evidence type="ECO:0000256" key="7">
    <source>
        <dbReference type="ARBA" id="ARBA00023128"/>
    </source>
</evidence>
<accession>A0A2P6NK98</accession>
<dbReference type="AlphaFoldDB" id="A0A2P6NK98"/>
<dbReference type="STRING" id="1890364.A0A2P6NK98"/>
<keyword evidence="12" id="KW-1185">Reference proteome</keyword>
<evidence type="ECO:0000256" key="6">
    <source>
        <dbReference type="ARBA" id="ARBA00022989"/>
    </source>
</evidence>
<dbReference type="GO" id="GO:0022857">
    <property type="term" value="F:transmembrane transporter activity"/>
    <property type="evidence" value="ECO:0007669"/>
    <property type="project" value="TreeGrafter"/>
</dbReference>
<dbReference type="PANTHER" id="PTHR45624">
    <property type="entry name" value="MITOCHONDRIAL BASIC AMINO ACIDS TRANSPORTER-RELATED"/>
    <property type="match status" value="1"/>
</dbReference>
<dbReference type="PRINTS" id="PR00926">
    <property type="entry name" value="MITOCARRIER"/>
</dbReference>
<dbReference type="InterPro" id="IPR023395">
    <property type="entry name" value="MCP_dom_sf"/>
</dbReference>
<sequence>MSDRSTLESAMIDIIAGSAGGTVQCLSFHPLDTVKVRLQTQSLDRAHYRGMSHAFSTIVREEGVTGLYKGIQSPLFGLTFFTAFQFFSYGLGKVAAMRLCGSDKKEANMTECCIAGLLAGTAEAILVTPIDLLKTQLQRPGHKYSGFRDCAQYVRKINGISGYYQGLGATILRDAPGSAVYWCTYEIVKKKTKREGSDDLDSRSVLLAGGAAGLSYWTLIYPLDVIKSTVQNDAIIRGERKFRGISDCTRQVYRKIGLGGFYRGITPCVVRSVPANAVAFWVYEMATATAAAHPSRLMNANSESQVYH</sequence>
<dbReference type="Proteomes" id="UP000241769">
    <property type="component" value="Unassembled WGS sequence"/>
</dbReference>
<protein>
    <submittedName>
        <fullName evidence="11">Mitochondrial substrate carrier family protein</fullName>
    </submittedName>
</protein>
<keyword evidence="6" id="KW-1133">Transmembrane helix</keyword>
<dbReference type="Gene3D" id="1.50.40.10">
    <property type="entry name" value="Mitochondrial carrier domain"/>
    <property type="match status" value="2"/>
</dbReference>
<feature type="repeat" description="Solcar" evidence="9">
    <location>
        <begin position="200"/>
        <end position="289"/>
    </location>
</feature>
<evidence type="ECO:0000256" key="2">
    <source>
        <dbReference type="ARBA" id="ARBA00006375"/>
    </source>
</evidence>
<comment type="subcellular location">
    <subcellularLocation>
        <location evidence="1">Mitochondrion membrane</location>
        <topology evidence="1">Multi-pass membrane protein</topology>
    </subcellularLocation>
</comment>
<gene>
    <name evidence="11" type="ORF">PROFUN_08250</name>
</gene>
<keyword evidence="4 9" id="KW-0812">Transmembrane</keyword>
<name>A0A2P6NK98_9EUKA</name>
<keyword evidence="3 10" id="KW-0813">Transport</keyword>
<dbReference type="InParanoid" id="A0A2P6NK98"/>
<dbReference type="SUPFAM" id="SSF103506">
    <property type="entry name" value="Mitochondrial carrier"/>
    <property type="match status" value="1"/>
</dbReference>
<reference evidence="11 12" key="1">
    <citation type="journal article" date="2018" name="Genome Biol. Evol.">
        <title>Multiple Roots of Fruiting Body Formation in Amoebozoa.</title>
        <authorList>
            <person name="Hillmann F."/>
            <person name="Forbes G."/>
            <person name="Novohradska S."/>
            <person name="Ferling I."/>
            <person name="Riege K."/>
            <person name="Groth M."/>
            <person name="Westermann M."/>
            <person name="Marz M."/>
            <person name="Spaller T."/>
            <person name="Winckler T."/>
            <person name="Schaap P."/>
            <person name="Glockner G."/>
        </authorList>
    </citation>
    <scope>NUCLEOTIDE SEQUENCE [LARGE SCALE GENOMIC DNA]</scope>
    <source>
        <strain evidence="11 12">Jena</strain>
    </source>
</reference>
<keyword evidence="7" id="KW-0496">Mitochondrion</keyword>
<evidence type="ECO:0000256" key="5">
    <source>
        <dbReference type="ARBA" id="ARBA00022737"/>
    </source>
</evidence>
<dbReference type="OrthoDB" id="409586at2759"/>
<dbReference type="InterPro" id="IPR018108">
    <property type="entry name" value="MCP_transmembrane"/>
</dbReference>
<keyword evidence="5" id="KW-0677">Repeat</keyword>